<dbReference type="SUPFAM" id="SSF63829">
    <property type="entry name" value="Calcium-dependent phosphotriesterase"/>
    <property type="match status" value="1"/>
</dbReference>
<dbReference type="OMA" id="GISYHRE"/>
<dbReference type="InterPro" id="IPR011042">
    <property type="entry name" value="6-blade_b-propeller_TolB-like"/>
</dbReference>
<feature type="compositionally biased region" description="Polar residues" evidence="1">
    <location>
        <begin position="1"/>
        <end position="12"/>
    </location>
</feature>
<dbReference type="Proteomes" id="UP000553632">
    <property type="component" value="Unassembled WGS sequence"/>
</dbReference>
<dbReference type="EMBL" id="JABANO010024253">
    <property type="protein sequence ID" value="KAF4722197.1"/>
    <property type="molecule type" value="Genomic_DNA"/>
</dbReference>
<feature type="region of interest" description="Disordered" evidence="1">
    <location>
        <begin position="1"/>
        <end position="25"/>
    </location>
</feature>
<evidence type="ECO:0000256" key="2">
    <source>
        <dbReference type="SAM" id="Phobius"/>
    </source>
</evidence>
<dbReference type="PANTHER" id="PTHR11799">
    <property type="entry name" value="PARAOXONASE"/>
    <property type="match status" value="1"/>
</dbReference>
<dbReference type="PANTHER" id="PTHR11799:SF12">
    <property type="entry name" value="PARAOXONASE-RELATED"/>
    <property type="match status" value="1"/>
</dbReference>
<organism evidence="3 4">
    <name type="scientific">Perkinsus olseni</name>
    <name type="common">Perkinsus atlanticus</name>
    <dbReference type="NCBI Taxonomy" id="32597"/>
    <lineage>
        <taxon>Eukaryota</taxon>
        <taxon>Sar</taxon>
        <taxon>Alveolata</taxon>
        <taxon>Perkinsozoa</taxon>
        <taxon>Perkinsea</taxon>
        <taxon>Perkinsida</taxon>
        <taxon>Perkinsidae</taxon>
        <taxon>Perkinsus</taxon>
    </lineage>
</organism>
<keyword evidence="2" id="KW-1133">Transmembrane helix</keyword>
<keyword evidence="2" id="KW-0812">Transmembrane</keyword>
<proteinExistence type="predicted"/>
<name>A0A7J6RNS2_PEROL</name>
<accession>A0A7J6RNS2</accession>
<sequence>MAKSSTSPQQKSPRPVDDGNRAKPTAVAPARPVVRTFSCLTYVMAITVVLMAALFYRVYYQVMSMNVALESIPETVQGSKCRDIKPPSEVENVGGMEDVEFVGDGTWAIVSNMDPIMTFKMGPVPKATFPLFALDVNAEALSPLPMNGYPAGVSFRPHGISYHKETSTLGVVNHAWAHGGERVEFFKVIFEGQRPAALQYMKSIVSPMMGHGQLNDLQILEVEPVVKFYATKWWGHPLGDDNGPNVFAKARFVGGLILGLNSCTIVYCEGEKCRETGGAVPGYNGIYISHDRSKLAAVVLGDHGLKLFDILPDGDLRSIGHVHVGLPLDNIYPDIERSSARKQVFYTAGIRRGIDLLYATETFDKANITREDVAIPTHARRVTIEWGDSDSNPSFSVEELFSTRARHNIGAWSVFAKAPKSGKFIIGSFLEPGLLICE</sequence>
<reference evidence="3 4" key="1">
    <citation type="submission" date="2020-04" db="EMBL/GenBank/DDBJ databases">
        <title>Perkinsus olseni comparative genomics.</title>
        <authorList>
            <person name="Bogema D.R."/>
        </authorList>
    </citation>
    <scope>NUCLEOTIDE SEQUENCE [LARGE SCALE GENOMIC DNA]</scope>
    <source>
        <strain evidence="3 4">ATCC PRA-207</strain>
    </source>
</reference>
<feature type="transmembrane region" description="Helical" evidence="2">
    <location>
        <begin position="39"/>
        <end position="59"/>
    </location>
</feature>
<protein>
    <submittedName>
        <fullName evidence="3">Uncharacterized protein</fullName>
    </submittedName>
</protein>
<gene>
    <name evidence="3" type="ORF">FOZ63_002104</name>
</gene>
<dbReference type="AlphaFoldDB" id="A0A7J6RNS2"/>
<evidence type="ECO:0000256" key="1">
    <source>
        <dbReference type="SAM" id="MobiDB-lite"/>
    </source>
</evidence>
<dbReference type="Gene3D" id="2.120.10.30">
    <property type="entry name" value="TolB, C-terminal domain"/>
    <property type="match status" value="1"/>
</dbReference>
<comment type="caution">
    <text evidence="3">The sequence shown here is derived from an EMBL/GenBank/DDBJ whole genome shotgun (WGS) entry which is preliminary data.</text>
</comment>
<keyword evidence="4" id="KW-1185">Reference proteome</keyword>
<evidence type="ECO:0000313" key="3">
    <source>
        <dbReference type="EMBL" id="KAF4722197.1"/>
    </source>
</evidence>
<keyword evidence="2" id="KW-0472">Membrane</keyword>
<dbReference type="InterPro" id="IPR051288">
    <property type="entry name" value="Serum_paraoxonase/arylesterase"/>
</dbReference>
<evidence type="ECO:0000313" key="4">
    <source>
        <dbReference type="Proteomes" id="UP000553632"/>
    </source>
</evidence>